<keyword evidence="3" id="KW-0539">Nucleus</keyword>
<dbReference type="Gene3D" id="3.30.70.330">
    <property type="match status" value="1"/>
</dbReference>
<reference evidence="4" key="1">
    <citation type="journal article" date="2009" name="Nature">
        <title>The Schistosoma japonicum genome reveals features of host-parasite interplay.</title>
        <authorList>
            <person name="Liu F."/>
            <person name="Zhou Y."/>
            <person name="Wang Z.Q."/>
            <person name="Lu G."/>
            <person name="Zheng H."/>
            <person name="Brindley P.J."/>
            <person name="McManus D.P."/>
            <person name="Blair D."/>
            <person name="Zhang Q.H."/>
            <person name="Zhong Y."/>
            <person name="Wang S."/>
            <person name="Han Z.G."/>
            <person name="Chen Z."/>
        </authorList>
    </citation>
    <scope>NUCLEOTIDE SEQUENCE</scope>
    <source>
        <strain evidence="4">Anhui</strain>
    </source>
</reference>
<dbReference type="SUPFAM" id="SSF54928">
    <property type="entry name" value="RNA-binding domain, RBD"/>
    <property type="match status" value="1"/>
</dbReference>
<name>C1L685_SCHJA</name>
<organism evidence="4">
    <name type="scientific">Schistosoma japonicum</name>
    <name type="common">Blood fluke</name>
    <dbReference type="NCBI Taxonomy" id="6182"/>
    <lineage>
        <taxon>Eukaryota</taxon>
        <taxon>Metazoa</taxon>
        <taxon>Spiralia</taxon>
        <taxon>Lophotrochozoa</taxon>
        <taxon>Platyhelminthes</taxon>
        <taxon>Trematoda</taxon>
        <taxon>Digenea</taxon>
        <taxon>Strigeidida</taxon>
        <taxon>Schistosomatoidea</taxon>
        <taxon>Schistosomatidae</taxon>
        <taxon>Schistosoma</taxon>
    </lineage>
</organism>
<dbReference type="InterPro" id="IPR012677">
    <property type="entry name" value="Nucleotide-bd_a/b_plait_sf"/>
</dbReference>
<sequence>MATGLVVLRITRLPKYFGPAELRKYIEQFGKVHDLYMPKSKKTFKWKDNACVRMSSEVAPLVASTLNNLLQFNKIIKCEILPDNKRLFRTNRYLRSSTRALDEQSRIIATMKRVTALNARKKMNITNNLSRKSLPQAVRRRRYNLQKRLVAISKTNPNFKFQGKNQ</sequence>
<dbReference type="GO" id="GO:0003723">
    <property type="term" value="F:RNA binding"/>
    <property type="evidence" value="ECO:0007669"/>
    <property type="project" value="UniProtKB-KW"/>
</dbReference>
<keyword evidence="2" id="KW-0694">RNA-binding</keyword>
<evidence type="ECO:0000313" key="4">
    <source>
        <dbReference type="EMBL" id="CAX70213.1"/>
    </source>
</evidence>
<evidence type="ECO:0000256" key="1">
    <source>
        <dbReference type="ARBA" id="ARBA00004604"/>
    </source>
</evidence>
<evidence type="ECO:0000256" key="2">
    <source>
        <dbReference type="ARBA" id="ARBA00022884"/>
    </source>
</evidence>
<dbReference type="GO" id="GO:0005730">
    <property type="term" value="C:nucleolus"/>
    <property type="evidence" value="ECO:0007669"/>
    <property type="project" value="UniProtKB-SubCell"/>
</dbReference>
<reference evidence="4" key="2">
    <citation type="submission" date="2009-03" db="EMBL/GenBank/DDBJ databases">
        <authorList>
            <person name="Gang L."/>
        </authorList>
    </citation>
    <scope>NUCLEOTIDE SEQUENCE</scope>
    <source>
        <strain evidence="4">Anhui</strain>
    </source>
</reference>
<dbReference type="AlphaFoldDB" id="C1L685"/>
<dbReference type="PANTHER" id="PTHR46754">
    <property type="entry name" value="MKI67 FHA DOMAIN-INTERACTING NUCLEOLAR PHOSPHOPROTEIN"/>
    <property type="match status" value="1"/>
</dbReference>
<dbReference type="CDD" id="cd12307">
    <property type="entry name" value="RRM_NIFK_like"/>
    <property type="match status" value="1"/>
</dbReference>
<comment type="subcellular location">
    <subcellularLocation>
        <location evidence="1">Nucleus</location>
        <location evidence="1">Nucleolus</location>
    </subcellularLocation>
</comment>
<dbReference type="EMBL" id="FN314480">
    <property type="protein sequence ID" value="CAX70213.1"/>
    <property type="molecule type" value="mRNA"/>
</dbReference>
<proteinExistence type="evidence at transcript level"/>
<evidence type="ECO:0000256" key="3">
    <source>
        <dbReference type="ARBA" id="ARBA00023242"/>
    </source>
</evidence>
<dbReference type="InterPro" id="IPR035979">
    <property type="entry name" value="RBD_domain_sf"/>
</dbReference>
<protein>
    <submittedName>
        <fullName evidence="4">Hypotheticial protein</fullName>
    </submittedName>
</protein>
<accession>C1L685</accession>